<dbReference type="InterPro" id="IPR011990">
    <property type="entry name" value="TPR-like_helical_dom_sf"/>
</dbReference>
<dbReference type="GeneID" id="82151772"/>
<dbReference type="SUPFAM" id="SSF46894">
    <property type="entry name" value="C-terminal effector domain of the bipartite response regulators"/>
    <property type="match status" value="1"/>
</dbReference>
<protein>
    <submittedName>
        <fullName evidence="4">Uncharacterized protein</fullName>
    </submittedName>
</protein>
<name>R9IC88_9BACT</name>
<keyword evidence="2" id="KW-0175">Coiled coil</keyword>
<dbReference type="RefSeq" id="WP_016274952.1">
    <property type="nucleotide sequence ID" value="NZ_JABVZU010000002.1"/>
</dbReference>
<accession>R9IC88</accession>
<feature type="repeat" description="TPR" evidence="1">
    <location>
        <begin position="220"/>
        <end position="253"/>
    </location>
</feature>
<organism evidence="4 5">
    <name type="scientific">Phocaeicola sartorii</name>
    <dbReference type="NCBI Taxonomy" id="671267"/>
    <lineage>
        <taxon>Bacteria</taxon>
        <taxon>Pseudomonadati</taxon>
        <taxon>Bacteroidota</taxon>
        <taxon>Bacteroidia</taxon>
        <taxon>Bacteroidales</taxon>
        <taxon>Bacteroidaceae</taxon>
        <taxon>Phocaeicola</taxon>
    </lineage>
</organism>
<dbReference type="EMBL" id="ASSP01000005">
    <property type="protein sequence ID" value="EOS15136.1"/>
    <property type="molecule type" value="Genomic_DNA"/>
</dbReference>
<dbReference type="PROSITE" id="PS51257">
    <property type="entry name" value="PROKAR_LIPOPROTEIN"/>
    <property type="match status" value="1"/>
</dbReference>
<keyword evidence="5" id="KW-1185">Reference proteome</keyword>
<dbReference type="PROSITE" id="PS50005">
    <property type="entry name" value="TPR"/>
    <property type="match status" value="2"/>
</dbReference>
<keyword evidence="3" id="KW-0812">Transmembrane</keyword>
<dbReference type="GO" id="GO:0006355">
    <property type="term" value="P:regulation of DNA-templated transcription"/>
    <property type="evidence" value="ECO:0007669"/>
    <property type="project" value="InterPro"/>
</dbReference>
<dbReference type="OrthoDB" id="1099174at2"/>
<keyword evidence="3" id="KW-1133">Transmembrane helix</keyword>
<dbReference type="Proteomes" id="UP000014200">
    <property type="component" value="Unassembled WGS sequence"/>
</dbReference>
<dbReference type="PANTHER" id="PTHR47691:SF3">
    <property type="entry name" value="HTH-TYPE TRANSCRIPTIONAL REGULATOR RV0890C-RELATED"/>
    <property type="match status" value="1"/>
</dbReference>
<dbReference type="HOGENOM" id="CLU_030491_2_0_10"/>
<evidence type="ECO:0000256" key="2">
    <source>
        <dbReference type="SAM" id="Coils"/>
    </source>
</evidence>
<dbReference type="PANTHER" id="PTHR47691">
    <property type="entry name" value="REGULATOR-RELATED"/>
    <property type="match status" value="1"/>
</dbReference>
<dbReference type="InterPro" id="IPR016032">
    <property type="entry name" value="Sig_transdc_resp-reg_C-effctor"/>
</dbReference>
<gene>
    <name evidence="4" type="ORF">C802_00469</name>
</gene>
<feature type="transmembrane region" description="Helical" evidence="3">
    <location>
        <begin position="357"/>
        <end position="378"/>
    </location>
</feature>
<comment type="caution">
    <text evidence="4">The sequence shown here is derived from an EMBL/GenBank/DDBJ whole genome shotgun (WGS) entry which is preliminary data.</text>
</comment>
<dbReference type="GO" id="GO:0003677">
    <property type="term" value="F:DNA binding"/>
    <property type="evidence" value="ECO:0007669"/>
    <property type="project" value="InterPro"/>
</dbReference>
<keyword evidence="3" id="KW-0472">Membrane</keyword>
<evidence type="ECO:0000256" key="3">
    <source>
        <dbReference type="SAM" id="Phobius"/>
    </source>
</evidence>
<sequence length="562" mass="64983">MKNIIVLIIIFLLIGCSKRQPINHKLLHKAEKMVNINADSALAILTKISSPDELSTKDLAHWCMLSGKVTDKIYTSLPPTYLFEHAYKWYSSHGTIEDQVQMQLYLGRAYAEDGDYDSAMSTYTEALEIASNNHLDNAAGYISSYMGTLYEEKGMREQAIKKFKIAAIYFKTANNNKSYACALRDIGREYARTDSLTQALAILHTADSIAINVNHKNAQASIINTIGGIYRLQQEYEKAKSYYYKAIALGTNKIPNYMGLINIYIETDSLDKAKELLKNIPENNPKYIYGIKRFHSFIYRKEKQYEKALDNLEEYVFLIDSIVNAKNQSRILNIEEKYNDLKKREKINELTINQQKYIIILSICIAGILSIVIANMLYRKQVKDKIQKQQDELSEVRNQLLHLSLDLEKKKIKLSSLKEKNENYNQMKNEITHIISNYKNLQNKMIADSALYKELVHLANQHIPRVNKTLITEKQWGQIIKEITGIYPNLHSYILDLCDTLSEQEWQYCCFCMFGFDTNAEAKLLNINLASVRTKRHRLRQKLGIIIPTRISFQEYIAEQLI</sequence>
<evidence type="ECO:0000256" key="1">
    <source>
        <dbReference type="PROSITE-ProRule" id="PRU00339"/>
    </source>
</evidence>
<dbReference type="Gene3D" id="1.25.40.10">
    <property type="entry name" value="Tetratricopeptide repeat domain"/>
    <property type="match status" value="2"/>
</dbReference>
<feature type="repeat" description="TPR" evidence="1">
    <location>
        <begin position="100"/>
        <end position="133"/>
    </location>
</feature>
<reference evidence="4 5" key="1">
    <citation type="submission" date="2013-04" db="EMBL/GenBank/DDBJ databases">
        <title>The Genome Sequence of Bacteroides massiliensis dnLKV3.</title>
        <authorList>
            <consortium name="The Broad Institute Genomics Platform"/>
            <consortium name="The Broad Institute Genome Sequencing Center for Infectious Disease"/>
            <person name="Earl A."/>
            <person name="Xavier R."/>
            <person name="Kuhn K."/>
            <person name="Stappenbeck T."/>
            <person name="Walker B."/>
            <person name="Young S."/>
            <person name="Zeng Q."/>
            <person name="Gargeya S."/>
            <person name="Fitzgerald M."/>
            <person name="Haas B."/>
            <person name="Abouelleil A."/>
            <person name="Allen A.W."/>
            <person name="Alvarado L."/>
            <person name="Arachchi H.M."/>
            <person name="Berlin A.M."/>
            <person name="Chapman S.B."/>
            <person name="Gainer-Dewar J."/>
            <person name="Goldberg J."/>
            <person name="Griggs A."/>
            <person name="Gujja S."/>
            <person name="Hansen M."/>
            <person name="Howarth C."/>
            <person name="Imamovic A."/>
            <person name="Ireland A."/>
            <person name="Larimer J."/>
            <person name="McCowan C."/>
            <person name="Murphy C."/>
            <person name="Pearson M."/>
            <person name="Poon T.W."/>
            <person name="Priest M."/>
            <person name="Roberts A."/>
            <person name="Saif S."/>
            <person name="Shea T."/>
            <person name="Sisk P."/>
            <person name="Sykes S."/>
            <person name="Wortman J."/>
            <person name="Nusbaum C."/>
            <person name="Birren B."/>
        </authorList>
    </citation>
    <scope>NUCLEOTIDE SEQUENCE [LARGE SCALE GENOMIC DNA]</scope>
    <source>
        <strain evidence="5">dnLKV3</strain>
    </source>
</reference>
<proteinExistence type="predicted"/>
<dbReference type="AlphaFoldDB" id="R9IC88"/>
<evidence type="ECO:0000313" key="4">
    <source>
        <dbReference type="EMBL" id="EOS15136.1"/>
    </source>
</evidence>
<dbReference type="SMART" id="SM00028">
    <property type="entry name" value="TPR"/>
    <property type="match status" value="3"/>
</dbReference>
<dbReference type="STRING" id="1235788.C802_00469"/>
<dbReference type="Pfam" id="PF13181">
    <property type="entry name" value="TPR_8"/>
    <property type="match status" value="1"/>
</dbReference>
<evidence type="ECO:0000313" key="5">
    <source>
        <dbReference type="Proteomes" id="UP000014200"/>
    </source>
</evidence>
<dbReference type="InterPro" id="IPR019734">
    <property type="entry name" value="TPR_rpt"/>
</dbReference>
<dbReference type="PATRIC" id="fig|1235788.3.peg.465"/>
<dbReference type="PROSITE" id="PS50293">
    <property type="entry name" value="TPR_REGION"/>
    <property type="match status" value="1"/>
</dbReference>
<feature type="coiled-coil region" evidence="2">
    <location>
        <begin position="379"/>
        <end position="444"/>
    </location>
</feature>
<dbReference type="SUPFAM" id="SSF48452">
    <property type="entry name" value="TPR-like"/>
    <property type="match status" value="1"/>
</dbReference>
<dbReference type="Pfam" id="PF14559">
    <property type="entry name" value="TPR_19"/>
    <property type="match status" value="1"/>
</dbReference>
<keyword evidence="1" id="KW-0802">TPR repeat</keyword>